<gene>
    <name evidence="4" type="ORF">NA56DRAFT_650029</name>
</gene>
<dbReference type="InterPro" id="IPR053175">
    <property type="entry name" value="DHMBA_Reg_Transcription_Factor"/>
</dbReference>
<dbReference type="PANTHER" id="PTHR38791:SF5">
    <property type="entry name" value="TRANSCRIPTION FACTOR DBAG-RELATED"/>
    <property type="match status" value="1"/>
</dbReference>
<feature type="domain" description="Zn(2)-C6 fungal-type" evidence="3">
    <location>
        <begin position="10"/>
        <end position="39"/>
    </location>
</feature>
<dbReference type="InterPro" id="IPR001138">
    <property type="entry name" value="Zn2Cys6_DnaBD"/>
</dbReference>
<evidence type="ECO:0000259" key="3">
    <source>
        <dbReference type="PROSITE" id="PS50048"/>
    </source>
</evidence>
<dbReference type="GO" id="GO:0000981">
    <property type="term" value="F:DNA-binding transcription factor activity, RNA polymerase II-specific"/>
    <property type="evidence" value="ECO:0007669"/>
    <property type="project" value="InterPro"/>
</dbReference>
<dbReference type="Gene3D" id="4.10.240.10">
    <property type="entry name" value="Zn(2)-C6 fungal-type DNA-binding domain"/>
    <property type="match status" value="1"/>
</dbReference>
<evidence type="ECO:0000313" key="5">
    <source>
        <dbReference type="Proteomes" id="UP000235672"/>
    </source>
</evidence>
<dbReference type="OrthoDB" id="4220372at2759"/>
<feature type="region of interest" description="Disordered" evidence="2">
    <location>
        <begin position="55"/>
        <end position="85"/>
    </location>
</feature>
<dbReference type="PROSITE" id="PS50048">
    <property type="entry name" value="ZN2_CY6_FUNGAL_2"/>
    <property type="match status" value="1"/>
</dbReference>
<dbReference type="EMBL" id="KZ613512">
    <property type="protein sequence ID" value="PMD15555.1"/>
    <property type="molecule type" value="Genomic_DNA"/>
</dbReference>
<feature type="compositionally biased region" description="Low complexity" evidence="2">
    <location>
        <begin position="57"/>
        <end position="68"/>
    </location>
</feature>
<dbReference type="AlphaFoldDB" id="A0A2J6PNF5"/>
<dbReference type="SUPFAM" id="SSF57701">
    <property type="entry name" value="Zn2/Cys6 DNA-binding domain"/>
    <property type="match status" value="1"/>
</dbReference>
<reference evidence="4 5" key="1">
    <citation type="submission" date="2016-05" db="EMBL/GenBank/DDBJ databases">
        <title>A degradative enzymes factory behind the ericoid mycorrhizal symbiosis.</title>
        <authorList>
            <consortium name="DOE Joint Genome Institute"/>
            <person name="Martino E."/>
            <person name="Morin E."/>
            <person name="Grelet G."/>
            <person name="Kuo A."/>
            <person name="Kohler A."/>
            <person name="Daghino S."/>
            <person name="Barry K."/>
            <person name="Choi C."/>
            <person name="Cichocki N."/>
            <person name="Clum A."/>
            <person name="Copeland A."/>
            <person name="Hainaut M."/>
            <person name="Haridas S."/>
            <person name="Labutti K."/>
            <person name="Lindquist E."/>
            <person name="Lipzen A."/>
            <person name="Khouja H.-R."/>
            <person name="Murat C."/>
            <person name="Ohm R."/>
            <person name="Olson A."/>
            <person name="Spatafora J."/>
            <person name="Veneault-Fourrey C."/>
            <person name="Henrissat B."/>
            <person name="Grigoriev I."/>
            <person name="Martin F."/>
            <person name="Perotto S."/>
        </authorList>
    </citation>
    <scope>NUCLEOTIDE SEQUENCE [LARGE SCALE GENOMIC DNA]</scope>
    <source>
        <strain evidence="4 5">UAMH 7357</strain>
    </source>
</reference>
<name>A0A2J6PNF5_9HELO</name>
<dbReference type="CDD" id="cd00067">
    <property type="entry name" value="GAL4"/>
    <property type="match status" value="1"/>
</dbReference>
<dbReference type="Pfam" id="PF00172">
    <property type="entry name" value="Zn_clus"/>
    <property type="match status" value="1"/>
</dbReference>
<dbReference type="Pfam" id="PF11951">
    <property type="entry name" value="Fungal_trans_2"/>
    <property type="match status" value="1"/>
</dbReference>
<dbReference type="InterPro" id="IPR021858">
    <property type="entry name" value="Fun_TF"/>
</dbReference>
<keyword evidence="5" id="KW-1185">Reference proteome</keyword>
<keyword evidence="1" id="KW-0539">Nucleus</keyword>
<evidence type="ECO:0000256" key="2">
    <source>
        <dbReference type="SAM" id="MobiDB-lite"/>
    </source>
</evidence>
<evidence type="ECO:0000256" key="1">
    <source>
        <dbReference type="ARBA" id="ARBA00023242"/>
    </source>
</evidence>
<accession>A0A2J6PNF5</accession>
<dbReference type="SMART" id="SM00066">
    <property type="entry name" value="GAL4"/>
    <property type="match status" value="1"/>
</dbReference>
<dbReference type="InterPro" id="IPR036864">
    <property type="entry name" value="Zn2-C6_fun-type_DNA-bd_sf"/>
</dbReference>
<proteinExistence type="predicted"/>
<dbReference type="STRING" id="1745343.A0A2J6PNF5"/>
<sequence length="529" mass="59527">MVFCGKPSKACAECRAKRTKCNEAKPACGQCVRAGRQCSGYRDQVALMFKDQNNKLSGHSHSSPIKSPHSPRRSRKASQQSSFVDSQGLQLELSFAPSLEEQAASYVFHNYVSEDNEKTPSKGFFDYLPALYRRSQTGSILADAVTALGLVGIANSTRDSTFLNKAVLKYAATARAVSDRLGVVELAKQDDILISVLLLGLFETNASDRPRSMASWLEHIKGSLSLLKLRGDQQLETNIGRRAFVQLRSFIMTTCIVRRVAPPPEILDWTMRAMQYESIDQAASSAISFSVARFSELRSNLADPQYTYDLHSIVNDALEIDQQFHEWTLNVPSSFLRTSVVIPVPDEEVFGDYYDLYQDVFTAGVWNSVRSIRIMLHEILIEHIVKLCSSPEYITPNCEILSLYRAQIRTSKIMIDTLTHEICASVPFYLNYHRRDLGNFGKRPQPKAVAGYLLMWPLYTAAVAGRVSAQMRRWIARTLEEYWRCDGHEACLCSGFGCRCEEGSGTRTRSAERGRRVGGVYERICRGWL</sequence>
<protein>
    <recommendedName>
        <fullName evidence="3">Zn(2)-C6 fungal-type domain-containing protein</fullName>
    </recommendedName>
</protein>
<evidence type="ECO:0000313" key="4">
    <source>
        <dbReference type="EMBL" id="PMD15555.1"/>
    </source>
</evidence>
<organism evidence="4 5">
    <name type="scientific">Hyaloscypha hepaticicola</name>
    <dbReference type="NCBI Taxonomy" id="2082293"/>
    <lineage>
        <taxon>Eukaryota</taxon>
        <taxon>Fungi</taxon>
        <taxon>Dikarya</taxon>
        <taxon>Ascomycota</taxon>
        <taxon>Pezizomycotina</taxon>
        <taxon>Leotiomycetes</taxon>
        <taxon>Helotiales</taxon>
        <taxon>Hyaloscyphaceae</taxon>
        <taxon>Hyaloscypha</taxon>
    </lineage>
</organism>
<dbReference type="GO" id="GO:0008270">
    <property type="term" value="F:zinc ion binding"/>
    <property type="evidence" value="ECO:0007669"/>
    <property type="project" value="InterPro"/>
</dbReference>
<dbReference type="PANTHER" id="PTHR38791">
    <property type="entry name" value="ZN(II)2CYS6 TRANSCRIPTION FACTOR (EUROFUNG)-RELATED-RELATED"/>
    <property type="match status" value="1"/>
</dbReference>
<dbReference type="Proteomes" id="UP000235672">
    <property type="component" value="Unassembled WGS sequence"/>
</dbReference>
<dbReference type="PROSITE" id="PS00463">
    <property type="entry name" value="ZN2_CY6_FUNGAL_1"/>
    <property type="match status" value="1"/>
</dbReference>